<evidence type="ECO:0000313" key="2">
    <source>
        <dbReference type="EMBL" id="OGZ66276.1"/>
    </source>
</evidence>
<organism evidence="2 3">
    <name type="scientific">Candidatus Staskawiczbacteria bacterium RIFCSPHIGHO2_01_FULL_41_41</name>
    <dbReference type="NCBI Taxonomy" id="1802203"/>
    <lineage>
        <taxon>Bacteria</taxon>
        <taxon>Candidatus Staskawicziibacteriota</taxon>
    </lineage>
</organism>
<reference evidence="2 3" key="1">
    <citation type="journal article" date="2016" name="Nat. Commun.">
        <title>Thousands of microbial genomes shed light on interconnected biogeochemical processes in an aquifer system.</title>
        <authorList>
            <person name="Anantharaman K."/>
            <person name="Brown C.T."/>
            <person name="Hug L.A."/>
            <person name="Sharon I."/>
            <person name="Castelle C.J."/>
            <person name="Probst A.J."/>
            <person name="Thomas B.C."/>
            <person name="Singh A."/>
            <person name="Wilkins M.J."/>
            <person name="Karaoz U."/>
            <person name="Brodie E.L."/>
            <person name="Williams K.H."/>
            <person name="Hubbard S.S."/>
            <person name="Banfield J.F."/>
        </authorList>
    </citation>
    <scope>NUCLEOTIDE SEQUENCE [LARGE SCALE GENOMIC DNA]</scope>
</reference>
<dbReference type="EMBL" id="MHOP01000007">
    <property type="protein sequence ID" value="OGZ66276.1"/>
    <property type="molecule type" value="Genomic_DNA"/>
</dbReference>
<feature type="region of interest" description="Disordered" evidence="1">
    <location>
        <begin position="146"/>
        <end position="169"/>
    </location>
</feature>
<sequence length="261" mass="28524">MSRPALCDSVGPLKDLIEKISGDDGPVWLGALNKMLRKEDPWPDLPAVVNAPPPAVKLTFAQAMEKAYDMIGAGAEYALFVAQFGDAQTPGKWTLAMIQAPDKLTVKNIIAALRSVGSKADTWYNNPDTAVPDNARNCNQEGSYFLDLQPNADPDPENAGKSQNDLKKSKNDKVSYGHITWLERWFLELVHFLMAGVNLDMNGIWTICAGSLDSDGDVPCVYFDHGHRKVCGSYCSPRSSHAYICARSAVPRQPQRVGANS</sequence>
<evidence type="ECO:0000256" key="1">
    <source>
        <dbReference type="SAM" id="MobiDB-lite"/>
    </source>
</evidence>
<gene>
    <name evidence="2" type="ORF">A2822_02270</name>
</gene>
<evidence type="ECO:0000313" key="3">
    <source>
        <dbReference type="Proteomes" id="UP000178774"/>
    </source>
</evidence>
<dbReference type="AlphaFoldDB" id="A0A1G2HUQ8"/>
<dbReference type="Proteomes" id="UP000178774">
    <property type="component" value="Unassembled WGS sequence"/>
</dbReference>
<protein>
    <submittedName>
        <fullName evidence="2">Uncharacterized protein</fullName>
    </submittedName>
</protein>
<accession>A0A1G2HUQ8</accession>
<comment type="caution">
    <text evidence="2">The sequence shown here is derived from an EMBL/GenBank/DDBJ whole genome shotgun (WGS) entry which is preliminary data.</text>
</comment>
<name>A0A1G2HUQ8_9BACT</name>
<proteinExistence type="predicted"/>